<keyword evidence="1" id="KW-0472">Membrane</keyword>
<dbReference type="EMBL" id="MH261376">
    <property type="protein sequence ID" value="AWW14498.1"/>
    <property type="molecule type" value="Genomic_DNA"/>
</dbReference>
<keyword evidence="3" id="KW-1185">Reference proteome</keyword>
<evidence type="ECO:0000256" key="1">
    <source>
        <dbReference type="SAM" id="Phobius"/>
    </source>
</evidence>
<evidence type="ECO:0000313" key="3">
    <source>
        <dbReference type="Proteomes" id="UP000501125"/>
    </source>
</evidence>
<feature type="transmembrane region" description="Helical" evidence="1">
    <location>
        <begin position="12"/>
        <end position="29"/>
    </location>
</feature>
<reference evidence="2 3" key="1">
    <citation type="journal article" date="2018" name="Sci. Rep.">
        <title>Comprehensive analysis of single molecule sequencing-derived complete genome and whole transcriptome of Hyposidra talaca nuclear polyhedrosis virus.</title>
        <authorList>
            <person name="Nguyen T.T."/>
            <person name="Suryamohan K."/>
            <person name="Kuriakose B."/>
            <person name="Janakiraman V."/>
            <person name="Reichelt M."/>
            <person name="Chaudhuri S."/>
            <person name="Guillory J."/>
            <person name="Divakaran N."/>
            <person name="Rabins P.E."/>
            <person name="Goel R."/>
            <person name="Deka B."/>
            <person name="Sarkar S."/>
            <person name="Ekka P."/>
            <person name="Tsai Y.C."/>
            <person name="Vargas D."/>
            <person name="Santhosh S."/>
            <person name="Mohan S."/>
            <person name="Chin C.S."/>
            <person name="Korlach J."/>
            <person name="Thomas G."/>
            <person name="Babu A."/>
            <person name="Seshagiri S."/>
        </authorList>
    </citation>
    <scope>NUCLEOTIDE SEQUENCE [LARGE SCALE GENOMIC DNA]</scope>
    <source>
        <strain evidence="2 3">HytaNPVIndia001</strain>
    </source>
</reference>
<sequence>MYYPTATPIRDYRLMAIIIILLALSFNYSNQLLLNATNNQENNDIKELDTLFNMIMEEISKIQKNEVTDYGYTRMIFVILILFFIFSIKTKLYKIITCCKRMKPDSKDAALEKITIQELNYIIN</sequence>
<evidence type="ECO:0000313" key="2">
    <source>
        <dbReference type="EMBL" id="AWW14498.1"/>
    </source>
</evidence>
<gene>
    <name evidence="2" type="primary">orf138</name>
    <name evidence="2" type="ORF">HytaNPV_gp138</name>
</gene>
<dbReference type="KEGG" id="vg:65101616"/>
<feature type="transmembrane region" description="Helical" evidence="1">
    <location>
        <begin position="75"/>
        <end position="93"/>
    </location>
</feature>
<keyword evidence="1" id="KW-0812">Transmembrane</keyword>
<dbReference type="GeneID" id="65101616"/>
<dbReference type="Proteomes" id="UP000501125">
    <property type="component" value="Chromosome"/>
</dbReference>
<name>A0A2Z4HI89_9ABAC</name>
<organism evidence="2 3">
    <name type="scientific">Hyposidra talaca nucleopolyhedrovirus</name>
    <dbReference type="NCBI Taxonomy" id="1070315"/>
    <lineage>
        <taxon>Viruses</taxon>
        <taxon>Viruses incertae sedis</taxon>
        <taxon>Naldaviricetes</taxon>
        <taxon>Lefavirales</taxon>
        <taxon>Baculoviridae</taxon>
        <taxon>Alphabaculovirus</taxon>
        <taxon>Alphabaculovirus hytalacae</taxon>
    </lineage>
</organism>
<accession>A0A2Z4HI89</accession>
<dbReference type="RefSeq" id="YP_010086405.1">
    <property type="nucleotide sequence ID" value="NC_055453.1"/>
</dbReference>
<proteinExistence type="predicted"/>
<protein>
    <submittedName>
        <fullName evidence="2">Uncharacterized protein</fullName>
    </submittedName>
</protein>
<keyword evidence="1" id="KW-1133">Transmembrane helix</keyword>